<evidence type="ECO:0000313" key="3">
    <source>
        <dbReference type="Proteomes" id="UP000194236"/>
    </source>
</evidence>
<evidence type="ECO:0000313" key="2">
    <source>
        <dbReference type="EMBL" id="OTF75136.1"/>
    </source>
</evidence>
<dbReference type="Proteomes" id="UP000194236">
    <property type="component" value="Unassembled WGS sequence"/>
</dbReference>
<protein>
    <submittedName>
        <fullName evidence="2">Uncharacterized protein</fullName>
    </submittedName>
</protein>
<dbReference type="AlphaFoldDB" id="A0A1Y3B6B8"/>
<keyword evidence="3" id="KW-1185">Reference proteome</keyword>
<reference evidence="2 3" key="1">
    <citation type="submission" date="2017-03" db="EMBL/GenBank/DDBJ databases">
        <title>Genome Survey of Euroglyphus maynei.</title>
        <authorList>
            <person name="Arlian L.G."/>
            <person name="Morgan M.S."/>
            <person name="Rider S.D."/>
        </authorList>
    </citation>
    <scope>NUCLEOTIDE SEQUENCE [LARGE SCALE GENOMIC DNA]</scope>
    <source>
        <strain evidence="2">Arlian Lab</strain>
        <tissue evidence="2">Whole body</tissue>
    </source>
</reference>
<evidence type="ECO:0000256" key="1">
    <source>
        <dbReference type="SAM" id="MobiDB-lite"/>
    </source>
</evidence>
<feature type="region of interest" description="Disordered" evidence="1">
    <location>
        <begin position="64"/>
        <end position="84"/>
    </location>
</feature>
<feature type="region of interest" description="Disordered" evidence="1">
    <location>
        <begin position="100"/>
        <end position="121"/>
    </location>
</feature>
<dbReference type="EMBL" id="MUJZ01043499">
    <property type="protein sequence ID" value="OTF75136.1"/>
    <property type="molecule type" value="Genomic_DNA"/>
</dbReference>
<comment type="caution">
    <text evidence="2">The sequence shown here is derived from an EMBL/GenBank/DDBJ whole genome shotgun (WGS) entry which is preliminary data.</text>
</comment>
<proteinExistence type="predicted"/>
<accession>A0A1Y3B6B8</accession>
<name>A0A1Y3B6B8_EURMA</name>
<sequence>MYVQCITCSSTYHAHCYREKAHSLCQKCRAQVMNISQTSSPTTDSKVENESKDTTAVLNESSTILPNIGDSDSKSSATRTAPKVTIAPIKSSRSLIQSTKNAPLITGNNGSGGKNKATACF</sequence>
<gene>
    <name evidence="2" type="ORF">BLA29_011859</name>
</gene>
<organism evidence="2 3">
    <name type="scientific">Euroglyphus maynei</name>
    <name type="common">Mayne's house dust mite</name>
    <dbReference type="NCBI Taxonomy" id="6958"/>
    <lineage>
        <taxon>Eukaryota</taxon>
        <taxon>Metazoa</taxon>
        <taxon>Ecdysozoa</taxon>
        <taxon>Arthropoda</taxon>
        <taxon>Chelicerata</taxon>
        <taxon>Arachnida</taxon>
        <taxon>Acari</taxon>
        <taxon>Acariformes</taxon>
        <taxon>Sarcoptiformes</taxon>
        <taxon>Astigmata</taxon>
        <taxon>Psoroptidia</taxon>
        <taxon>Analgoidea</taxon>
        <taxon>Pyroglyphidae</taxon>
        <taxon>Pyroglyphinae</taxon>
        <taxon>Euroglyphus</taxon>
    </lineage>
</organism>